<sequence length="687" mass="76928">MTTMQPIQTNGIIKDFMINEKDNIKDKNFIHYSETGLDGPDQILPADSFKTTEHNGRVRIQLNNEDVNSMPISIPGLMSNTAKKYSNHLALVTRPDENGIRKTYTYSEYENQVRTVAKAFLKLGLERYHGVCILGFNSPEWLFANLGAIYAGGFAVGIYTTNNPEACQHCAIISKANIIVVENTKQLEKILQIKHNLPHLKVIVQYEGKPEEKDILSWNDLIKIGEAESDVKLNEVLKTIAVNECCTLVFTSGTVGNPKAVMLSHDNFLSNVRSMSMALELKEGYETLVSYLPLSHVAAQVVDIYFMLYIAGTIYFADQNALKGSLVNTLLVARPTTFVGVPRVWEKIYEKMQAVAANNGFIKTWIASWAKSQALYYNINKMNGNDRKHWSYIIAKCLVFNKIRAALGLDRCKMCISAAAPLSSEIKQYFLSLDIPILDAYGMSECSGAHTVNTPVNLKLNSVGRPIFGLNTKLYNPDSNGEGEICMSGRHIFMGYLNEPQKTNEVLDADGWLHSGDLGKFDSDGFLYITGRIKELIITAGGENVPPIYIEQLVLAELSILSNALLIGDKRKYLTMLVTLKTEINAETGAPKDNFTLNTLKWLQSIGSTSKTVSEVLEKHDPFVYEEIDKAIKRANTKVISHAQRVQKFQILPHDFSIVTGELGPTLKVKRNIVYKMYENLIEDMYK</sequence>
<dbReference type="AlphaFoldDB" id="A0A7M7H593"/>
<dbReference type="EnsemblMetazoa" id="XM_006571341">
    <property type="protein sequence ID" value="XP_006571404"/>
    <property type="gene ID" value="LOC551837"/>
</dbReference>
<accession>A0A8B6Z9F7</accession>
<keyword evidence="2" id="KW-0276">Fatty acid metabolism</keyword>
<feature type="domain" description="AMP-dependent synthetase/ligase" evidence="5">
    <location>
        <begin position="80"/>
        <end position="497"/>
    </location>
</feature>
<evidence type="ECO:0000259" key="5">
    <source>
        <dbReference type="Pfam" id="PF00501"/>
    </source>
</evidence>
<protein>
    <recommendedName>
        <fullName evidence="4">long-chain-fatty-acid--CoA ligase</fullName>
        <ecNumber evidence="4">6.2.1.3</ecNumber>
    </recommendedName>
</protein>
<dbReference type="PANTHER" id="PTHR43272">
    <property type="entry name" value="LONG-CHAIN-FATTY-ACID--COA LIGASE"/>
    <property type="match status" value="1"/>
</dbReference>
<evidence type="ECO:0000256" key="4">
    <source>
        <dbReference type="ARBA" id="ARBA00026121"/>
    </source>
</evidence>
<dbReference type="Gene3D" id="3.40.50.12780">
    <property type="entry name" value="N-terminal domain of ligase-like"/>
    <property type="match status" value="1"/>
</dbReference>
<keyword evidence="1 8" id="KW-0436">Ligase</keyword>
<reference evidence="7" key="3">
    <citation type="submission" date="2025-05" db="UniProtKB">
        <authorList>
            <consortium name="RefSeq"/>
        </authorList>
    </citation>
    <scope>NUCLEOTIDE SEQUENCE [LARGE SCALE GENOMIC DNA]</scope>
    <source>
        <strain evidence="7">DH4</strain>
    </source>
</reference>
<evidence type="ECO:0000256" key="3">
    <source>
        <dbReference type="ARBA" id="ARBA00023098"/>
    </source>
</evidence>
<dbReference type="Pfam" id="PF00501">
    <property type="entry name" value="AMP-binding"/>
    <property type="match status" value="1"/>
</dbReference>
<gene>
    <name evidence="6" type="primary">551837</name>
    <name evidence="8" type="synonym">LOC551837</name>
</gene>
<evidence type="ECO:0000313" key="6">
    <source>
        <dbReference type="EnsemblMetazoa" id="XP_006571404"/>
    </source>
</evidence>
<dbReference type="GO" id="GO:0016020">
    <property type="term" value="C:membrane"/>
    <property type="evidence" value="ECO:0007669"/>
    <property type="project" value="TreeGrafter"/>
</dbReference>
<dbReference type="RefSeq" id="XP_006571404.1">
    <property type="nucleotide sequence ID" value="XM_006571341.3"/>
</dbReference>
<dbReference type="PANTHER" id="PTHR43272:SF32">
    <property type="entry name" value="AMP-DEPENDENT SYNTHETASE_LIGASE DOMAIN-CONTAINING PROTEIN"/>
    <property type="match status" value="1"/>
</dbReference>
<accession>A0A7M7H593</accession>
<dbReference type="GO" id="GO:0004467">
    <property type="term" value="F:long-chain fatty acid-CoA ligase activity"/>
    <property type="evidence" value="ECO:0007669"/>
    <property type="project" value="UniProtKB-EC"/>
</dbReference>
<reference evidence="6" key="1">
    <citation type="submission" date="2021-01" db="UniProtKB">
        <authorList>
            <consortium name="EnsemblMetazoa"/>
        </authorList>
    </citation>
    <scope>IDENTIFICATION</scope>
    <source>
        <strain evidence="6">DH4</strain>
    </source>
</reference>
<dbReference type="Proteomes" id="UP000005203">
    <property type="component" value="Linkage group LG1"/>
</dbReference>
<reference evidence="8" key="2">
    <citation type="submission" date="2025-04" db="UniProtKB">
        <authorList>
            <consortium name="RefSeq"/>
        </authorList>
    </citation>
    <scope>IDENTIFICATION</scope>
    <source>
        <strain evidence="8">DH4</strain>
        <tissue evidence="8">Whole body</tissue>
    </source>
</reference>
<dbReference type="OMA" id="FNRPGPN"/>
<dbReference type="OrthoDB" id="3633556at2759"/>
<name>A0A7M7H593_APIME</name>
<dbReference type="SUPFAM" id="SSF56801">
    <property type="entry name" value="Acetyl-CoA synthetase-like"/>
    <property type="match status" value="1"/>
</dbReference>
<dbReference type="KEGG" id="ame:551837"/>
<dbReference type="Pfam" id="PF23562">
    <property type="entry name" value="AMP-binding_C_3"/>
    <property type="match status" value="1"/>
</dbReference>
<evidence type="ECO:0000313" key="8">
    <source>
        <dbReference type="RefSeq" id="XP_006571404.1"/>
    </source>
</evidence>
<keyword evidence="3" id="KW-0443">Lipid metabolism</keyword>
<evidence type="ECO:0000256" key="2">
    <source>
        <dbReference type="ARBA" id="ARBA00022832"/>
    </source>
</evidence>
<dbReference type="InterPro" id="IPR042099">
    <property type="entry name" value="ANL_N_sf"/>
</dbReference>
<evidence type="ECO:0000256" key="1">
    <source>
        <dbReference type="ARBA" id="ARBA00022598"/>
    </source>
</evidence>
<evidence type="ECO:0000313" key="7">
    <source>
        <dbReference type="Proteomes" id="UP000005203"/>
    </source>
</evidence>
<dbReference type="EC" id="6.2.1.3" evidence="4"/>
<keyword evidence="7" id="KW-1185">Reference proteome</keyword>
<proteinExistence type="predicted"/>
<dbReference type="InterPro" id="IPR000873">
    <property type="entry name" value="AMP-dep_synth/lig_dom"/>
</dbReference>
<dbReference type="GO" id="GO:0005783">
    <property type="term" value="C:endoplasmic reticulum"/>
    <property type="evidence" value="ECO:0007669"/>
    <property type="project" value="TreeGrafter"/>
</dbReference>
<organism evidence="6">
    <name type="scientific">Apis mellifera</name>
    <name type="common">Honeybee</name>
    <dbReference type="NCBI Taxonomy" id="7460"/>
    <lineage>
        <taxon>Eukaryota</taxon>
        <taxon>Metazoa</taxon>
        <taxon>Ecdysozoa</taxon>
        <taxon>Arthropoda</taxon>
        <taxon>Hexapoda</taxon>
        <taxon>Insecta</taxon>
        <taxon>Pterygota</taxon>
        <taxon>Neoptera</taxon>
        <taxon>Endopterygota</taxon>
        <taxon>Hymenoptera</taxon>
        <taxon>Apocrita</taxon>
        <taxon>Aculeata</taxon>
        <taxon>Apoidea</taxon>
        <taxon>Anthophila</taxon>
        <taxon>Apidae</taxon>
        <taxon>Apis</taxon>
    </lineage>
</organism>